<dbReference type="Gene3D" id="1.10.10.1450">
    <property type="match status" value="1"/>
</dbReference>
<dbReference type="EMBL" id="CP092868">
    <property type="protein sequence ID" value="UYV69546.1"/>
    <property type="molecule type" value="Genomic_DNA"/>
</dbReference>
<gene>
    <name evidence="2" type="ORF">LAZ67_6003935</name>
</gene>
<dbReference type="InterPro" id="IPR041426">
    <property type="entry name" value="Mos1_HTH"/>
</dbReference>
<name>A0ABY6KL08_9ARAC</name>
<dbReference type="Pfam" id="PF13412">
    <property type="entry name" value="HTH_24"/>
    <property type="match status" value="1"/>
</dbReference>
<dbReference type="PANTHER" id="PTHR46060:SF1">
    <property type="entry name" value="MARINER MOS1 TRANSPOSASE-LIKE PROTEIN"/>
    <property type="match status" value="1"/>
</dbReference>
<dbReference type="Pfam" id="PF17906">
    <property type="entry name" value="HTH_48"/>
    <property type="match status" value="1"/>
</dbReference>
<accession>A0ABY6KL08</accession>
<proteinExistence type="predicted"/>
<protein>
    <submittedName>
        <fullName evidence="2">GVQW3</fullName>
    </submittedName>
</protein>
<evidence type="ECO:0000313" key="3">
    <source>
        <dbReference type="Proteomes" id="UP001235939"/>
    </source>
</evidence>
<organism evidence="2 3">
    <name type="scientific">Cordylochernes scorpioides</name>
    <dbReference type="NCBI Taxonomy" id="51811"/>
    <lineage>
        <taxon>Eukaryota</taxon>
        <taxon>Metazoa</taxon>
        <taxon>Ecdysozoa</taxon>
        <taxon>Arthropoda</taxon>
        <taxon>Chelicerata</taxon>
        <taxon>Arachnida</taxon>
        <taxon>Pseudoscorpiones</taxon>
        <taxon>Cheliferoidea</taxon>
        <taxon>Chernetidae</taxon>
        <taxon>Cordylochernes</taxon>
    </lineage>
</organism>
<dbReference type="InterPro" id="IPR052709">
    <property type="entry name" value="Transposase-MT_Hybrid"/>
</dbReference>
<evidence type="ECO:0000259" key="1">
    <source>
        <dbReference type="Pfam" id="PF17906"/>
    </source>
</evidence>
<reference evidence="2 3" key="1">
    <citation type="submission" date="2022-01" db="EMBL/GenBank/DDBJ databases">
        <title>A chromosomal length assembly of Cordylochernes scorpioides.</title>
        <authorList>
            <person name="Zeh D."/>
            <person name="Zeh J."/>
        </authorList>
    </citation>
    <scope>NUCLEOTIDE SEQUENCE [LARGE SCALE GENOMIC DNA]</scope>
    <source>
        <strain evidence="2">IN4F17</strain>
        <tissue evidence="2">Whole Body</tissue>
    </source>
</reference>
<sequence>MSLKIYFLDSHLDFFPDNLSAVSDERGERFHQDISSMEMRYQGKWSPIMLADYCWTLKSDEQQAKSQVPHASMPALYFALGTPEIHVAGRLKVLELIIWCKIEMVRISNFKMAIFEEQRICIKFCFKLKKSATETYELIKEAFGDAALSRSRTFEWFSRFLKGREKVNDDQHTGRPRSLRCEENKLKIKELIKSNRRISIKDLSSETGLSVGLCHQIVTKDLDMIRTSSKFFPRILTEVKREAVRLKRPERWQNNDWILHVDNARPHTAQVVLQFLSKNSTIQIPLIHLIPPT</sequence>
<dbReference type="Proteomes" id="UP001235939">
    <property type="component" value="Chromosome 06"/>
</dbReference>
<evidence type="ECO:0000313" key="2">
    <source>
        <dbReference type="EMBL" id="UYV69546.1"/>
    </source>
</evidence>
<feature type="domain" description="Mos1 transposase HTH" evidence="1">
    <location>
        <begin position="119"/>
        <end position="163"/>
    </location>
</feature>
<keyword evidence="3" id="KW-1185">Reference proteome</keyword>
<dbReference type="PANTHER" id="PTHR46060">
    <property type="entry name" value="MARINER MOS1 TRANSPOSASE-LIKE PROTEIN"/>
    <property type="match status" value="1"/>
</dbReference>